<feature type="transmembrane region" description="Helical" evidence="1">
    <location>
        <begin position="20"/>
        <end position="38"/>
    </location>
</feature>
<keyword evidence="1" id="KW-0812">Transmembrane</keyword>
<accession>A0A6J4VQU9</accession>
<name>A0A6J4VQU9_9CYAN</name>
<keyword evidence="1" id="KW-1133">Transmembrane helix</keyword>
<protein>
    <recommendedName>
        <fullName evidence="3">ZIP Zinc transporter</fullName>
    </recommendedName>
</protein>
<evidence type="ECO:0000256" key="1">
    <source>
        <dbReference type="SAM" id="Phobius"/>
    </source>
</evidence>
<feature type="transmembrane region" description="Helical" evidence="1">
    <location>
        <begin position="129"/>
        <end position="152"/>
    </location>
</feature>
<feature type="transmembrane region" description="Helical" evidence="1">
    <location>
        <begin position="158"/>
        <end position="179"/>
    </location>
</feature>
<feature type="transmembrane region" description="Helical" evidence="1">
    <location>
        <begin position="245"/>
        <end position="261"/>
    </location>
</feature>
<feature type="transmembrane region" description="Helical" evidence="1">
    <location>
        <begin position="191"/>
        <end position="209"/>
    </location>
</feature>
<feature type="transmembrane region" description="Helical" evidence="1">
    <location>
        <begin position="215"/>
        <end position="233"/>
    </location>
</feature>
<dbReference type="AlphaFoldDB" id="A0A6J4VQU9"/>
<gene>
    <name evidence="2" type="ORF">AVDCRST_MAG81-3904</name>
</gene>
<keyword evidence="1" id="KW-0472">Membrane</keyword>
<sequence length="262" mass="28800">MILSKAMFAIAQAPISRPDTSPLSLLFAIGLALVHIFAGKLRFLNDVPRSRWLSIAGGVSVAYVFVHILPDLSEHQESIERAGGLGIAYLEHHVYLVALLGLTVFYGLERVAKSSRQRSRKEGKADATSAGVFWLHIASFAVYNALIGYLLLHRAEPGLWNLFFFCFALGLHFVVNDYGLREHHKGAYHQLGRWILAAAVMAGWVIGLGTEIPEATIAVLFAFLAGGIVLNVLKEELPEERESRFWAFAIGAGVYATILILT</sequence>
<organism evidence="2">
    <name type="scientific">uncultured Synechococcales cyanobacterium</name>
    <dbReference type="NCBI Taxonomy" id="1936017"/>
    <lineage>
        <taxon>Bacteria</taxon>
        <taxon>Bacillati</taxon>
        <taxon>Cyanobacteriota</taxon>
        <taxon>Cyanophyceae</taxon>
        <taxon>Synechococcales</taxon>
        <taxon>environmental samples</taxon>
    </lineage>
</organism>
<feature type="transmembrane region" description="Helical" evidence="1">
    <location>
        <begin position="89"/>
        <end position="108"/>
    </location>
</feature>
<proteinExistence type="predicted"/>
<feature type="transmembrane region" description="Helical" evidence="1">
    <location>
        <begin position="50"/>
        <end position="69"/>
    </location>
</feature>
<dbReference type="EMBL" id="CADCWO010000204">
    <property type="protein sequence ID" value="CAA9586513.1"/>
    <property type="molecule type" value="Genomic_DNA"/>
</dbReference>
<reference evidence="2" key="1">
    <citation type="submission" date="2020-02" db="EMBL/GenBank/DDBJ databases">
        <authorList>
            <person name="Meier V. D."/>
        </authorList>
    </citation>
    <scope>NUCLEOTIDE SEQUENCE</scope>
    <source>
        <strain evidence="2">AVDCRST_MAG81</strain>
    </source>
</reference>
<evidence type="ECO:0000313" key="2">
    <source>
        <dbReference type="EMBL" id="CAA9586513.1"/>
    </source>
</evidence>
<evidence type="ECO:0008006" key="3">
    <source>
        <dbReference type="Google" id="ProtNLM"/>
    </source>
</evidence>